<proteinExistence type="predicted"/>
<keyword evidence="1" id="KW-0812">Transmembrane</keyword>
<evidence type="ECO:0000313" key="4">
    <source>
        <dbReference type="Proteomes" id="UP001168528"/>
    </source>
</evidence>
<feature type="transmembrane region" description="Helical" evidence="1">
    <location>
        <begin position="41"/>
        <end position="62"/>
    </location>
</feature>
<dbReference type="EMBL" id="JAUKPO010000003">
    <property type="protein sequence ID" value="MDO1446092.1"/>
    <property type="molecule type" value="Genomic_DNA"/>
</dbReference>
<feature type="transmembrane region" description="Helical" evidence="1">
    <location>
        <begin position="120"/>
        <end position="142"/>
    </location>
</feature>
<keyword evidence="4" id="KW-1185">Reference proteome</keyword>
<evidence type="ECO:0000313" key="3">
    <source>
        <dbReference type="EMBL" id="MDO1446092.1"/>
    </source>
</evidence>
<keyword evidence="1" id="KW-1133">Transmembrane helix</keyword>
<dbReference type="PANTHER" id="PTHR34220:SF7">
    <property type="entry name" value="SENSOR HISTIDINE KINASE YPDA"/>
    <property type="match status" value="1"/>
</dbReference>
<name>A0ABT8R1W9_9BACT</name>
<comment type="caution">
    <text evidence="3">The sequence shown here is derived from an EMBL/GenBank/DDBJ whole genome shotgun (WGS) entry which is preliminary data.</text>
</comment>
<dbReference type="Pfam" id="PF06580">
    <property type="entry name" value="His_kinase"/>
    <property type="match status" value="1"/>
</dbReference>
<reference evidence="3" key="1">
    <citation type="submission" date="2023-07" db="EMBL/GenBank/DDBJ databases">
        <title>The genome sequence of Rhodocytophaga aerolata KACC 12507.</title>
        <authorList>
            <person name="Zhang X."/>
        </authorList>
    </citation>
    <scope>NUCLEOTIDE SEQUENCE</scope>
    <source>
        <strain evidence="3">KACC 12507</strain>
    </source>
</reference>
<keyword evidence="1" id="KW-0472">Membrane</keyword>
<dbReference type="InterPro" id="IPR050640">
    <property type="entry name" value="Bact_2-comp_sensor_kinase"/>
</dbReference>
<organism evidence="3 4">
    <name type="scientific">Rhodocytophaga aerolata</name>
    <dbReference type="NCBI Taxonomy" id="455078"/>
    <lineage>
        <taxon>Bacteria</taxon>
        <taxon>Pseudomonadati</taxon>
        <taxon>Bacteroidota</taxon>
        <taxon>Cytophagia</taxon>
        <taxon>Cytophagales</taxon>
        <taxon>Rhodocytophagaceae</taxon>
        <taxon>Rhodocytophaga</taxon>
    </lineage>
</organism>
<feature type="domain" description="Signal transduction histidine kinase internal region" evidence="2">
    <location>
        <begin position="163"/>
        <end position="240"/>
    </location>
</feature>
<keyword evidence="3" id="KW-0418">Kinase</keyword>
<accession>A0ABT8R1W9</accession>
<dbReference type="PANTHER" id="PTHR34220">
    <property type="entry name" value="SENSOR HISTIDINE KINASE YPDA"/>
    <property type="match status" value="1"/>
</dbReference>
<gene>
    <name evidence="3" type="ORF">Q0590_07510</name>
</gene>
<evidence type="ECO:0000259" key="2">
    <source>
        <dbReference type="Pfam" id="PF06580"/>
    </source>
</evidence>
<dbReference type="InterPro" id="IPR010559">
    <property type="entry name" value="Sig_transdc_His_kin_internal"/>
</dbReference>
<protein>
    <submittedName>
        <fullName evidence="3">Histidine kinase</fullName>
    </submittedName>
</protein>
<feature type="transmembrane region" description="Helical" evidence="1">
    <location>
        <begin position="16"/>
        <end position="35"/>
    </location>
</feature>
<sequence>MEMNYPLIRLINKLNIKYVGILLLATISLTARLILFPEFGWQLQLTIFIISVISITIIWTMLEFIDSVLNRYMPYKQGVVRRIILQVCIGLVCMYIYISLLLFFLIDFFPFSIDKILQTLAYVIVTLLILAVNGGSVGAYFFQEWKKVIIKNERLQKERALVQFDNLKNQLNPHFLFNSLTSLNSLIFENQQLASDFLQQLSKVFRYVLQNKDKELVSLETELTFIENYVSLLQTRFHESLRILINIPPNDRSQQIVPVTLQILIENAIKHNIVNEQNPLTIHMFTADSYLHIKNNLQRKSIIETSNKLGLENMKTLYSFLSKNQVEILENELFFEVKIPLL</sequence>
<keyword evidence="3" id="KW-0808">Transferase</keyword>
<dbReference type="Proteomes" id="UP001168528">
    <property type="component" value="Unassembled WGS sequence"/>
</dbReference>
<dbReference type="RefSeq" id="WP_378410295.1">
    <property type="nucleotide sequence ID" value="NZ_JBHSMY010000003.1"/>
</dbReference>
<evidence type="ECO:0000256" key="1">
    <source>
        <dbReference type="SAM" id="Phobius"/>
    </source>
</evidence>
<feature type="transmembrane region" description="Helical" evidence="1">
    <location>
        <begin position="83"/>
        <end position="108"/>
    </location>
</feature>
<dbReference type="GO" id="GO:0016301">
    <property type="term" value="F:kinase activity"/>
    <property type="evidence" value="ECO:0007669"/>
    <property type="project" value="UniProtKB-KW"/>
</dbReference>